<evidence type="ECO:0000256" key="7">
    <source>
        <dbReference type="ARBA" id="ARBA00023136"/>
    </source>
</evidence>
<dbReference type="Gene3D" id="1.10.357.140">
    <property type="entry name" value="UbiA prenyltransferase"/>
    <property type="match status" value="1"/>
</dbReference>
<feature type="transmembrane region" description="Helical" evidence="9">
    <location>
        <begin position="241"/>
        <end position="257"/>
    </location>
</feature>
<dbReference type="NCBIfam" id="TIGR01474">
    <property type="entry name" value="ubiA_proteo"/>
    <property type="match status" value="1"/>
</dbReference>
<dbReference type="InterPro" id="IPR000537">
    <property type="entry name" value="UbiA_prenyltransferase"/>
</dbReference>
<evidence type="ECO:0000256" key="2">
    <source>
        <dbReference type="ARBA" id="ARBA00004141"/>
    </source>
</evidence>
<dbReference type="Gene3D" id="1.20.120.1780">
    <property type="entry name" value="UbiA prenyltransferase"/>
    <property type="match status" value="1"/>
</dbReference>
<dbReference type="Proteomes" id="UP001642540">
    <property type="component" value="Unassembled WGS sequence"/>
</dbReference>
<dbReference type="EC" id="2.5.1.39" evidence="9"/>
<organism evidence="10 11">
    <name type="scientific">Orchesella dallaii</name>
    <dbReference type="NCBI Taxonomy" id="48710"/>
    <lineage>
        <taxon>Eukaryota</taxon>
        <taxon>Metazoa</taxon>
        <taxon>Ecdysozoa</taxon>
        <taxon>Arthropoda</taxon>
        <taxon>Hexapoda</taxon>
        <taxon>Collembola</taxon>
        <taxon>Entomobryomorpha</taxon>
        <taxon>Entomobryoidea</taxon>
        <taxon>Orchesellidae</taxon>
        <taxon>Orchesellinae</taxon>
        <taxon>Orchesella</taxon>
    </lineage>
</organism>
<dbReference type="PANTHER" id="PTHR11048">
    <property type="entry name" value="PRENYLTRANSFERASES"/>
    <property type="match status" value="1"/>
</dbReference>
<evidence type="ECO:0000256" key="4">
    <source>
        <dbReference type="ARBA" id="ARBA00022679"/>
    </source>
</evidence>
<dbReference type="PANTHER" id="PTHR11048:SF28">
    <property type="entry name" value="4-HYDROXYBENZOATE POLYPRENYLTRANSFERASE, MITOCHONDRIAL"/>
    <property type="match status" value="1"/>
</dbReference>
<keyword evidence="8 9" id="KW-0414">Isoprene biosynthesis</keyword>
<keyword evidence="6 9" id="KW-1133">Transmembrane helix</keyword>
<keyword evidence="9" id="KW-0496">Mitochondrion</keyword>
<evidence type="ECO:0000256" key="5">
    <source>
        <dbReference type="ARBA" id="ARBA00022692"/>
    </source>
</evidence>
<evidence type="ECO:0000256" key="6">
    <source>
        <dbReference type="ARBA" id="ARBA00022989"/>
    </source>
</evidence>
<dbReference type="InterPro" id="IPR006370">
    <property type="entry name" value="HB_polyprenyltransferase-like"/>
</dbReference>
<feature type="transmembrane region" description="Helical" evidence="9">
    <location>
        <begin position="266"/>
        <end position="283"/>
    </location>
</feature>
<dbReference type="EMBL" id="CAXLJM020000027">
    <property type="protein sequence ID" value="CAL8096040.1"/>
    <property type="molecule type" value="Genomic_DNA"/>
</dbReference>
<comment type="subcellular location">
    <subcellularLocation>
        <location evidence="2">Membrane</location>
        <topology evidence="2">Multi-pass membrane protein</topology>
    </subcellularLocation>
    <subcellularLocation>
        <location evidence="9">Mitochondrion inner membrane</location>
        <topology evidence="9">Multi-pass membrane protein</topology>
        <orientation evidence="9">Matrix side</orientation>
    </subcellularLocation>
</comment>
<dbReference type="CDD" id="cd13959">
    <property type="entry name" value="PT_UbiA_COQ2"/>
    <property type="match status" value="1"/>
</dbReference>
<comment type="function">
    <text evidence="9">Catalyzes the prenylation of para-hydroxybenzoate (PHB) with an all-trans polyprenyl group. Mediates the second step in the final reaction sequence of coenzyme Q (CoQ) biosynthesis, which is the condensation of the polyisoprenoid side chain with PHB, generating the first membrane-bound Q intermediate.</text>
</comment>
<accession>A0ABP1QBE5</accession>
<keyword evidence="9" id="KW-0999">Mitochondrion inner membrane</keyword>
<feature type="transmembrane region" description="Helical" evidence="9">
    <location>
        <begin position="295"/>
        <end position="314"/>
    </location>
</feature>
<evidence type="ECO:0000256" key="9">
    <source>
        <dbReference type="HAMAP-Rule" id="MF_03189"/>
    </source>
</evidence>
<comment type="pathway">
    <text evidence="9">Cofactor biosynthesis; ubiquinone biosynthesis.</text>
</comment>
<comment type="cofactor">
    <cofactor evidence="1 9">
        <name>Mg(2+)</name>
        <dbReference type="ChEBI" id="CHEBI:18420"/>
    </cofactor>
</comment>
<evidence type="ECO:0000256" key="1">
    <source>
        <dbReference type="ARBA" id="ARBA00001946"/>
    </source>
</evidence>
<dbReference type="InterPro" id="IPR039653">
    <property type="entry name" value="Prenyltransferase"/>
</dbReference>
<comment type="catalytic activity">
    <reaction evidence="9">
        <text>an all-trans-polyprenyl diphosphate + 4-hydroxybenzoate = a 4-hydroxy-3-(all-trans-polyprenyl)benzoate + diphosphate</text>
        <dbReference type="Rhea" id="RHEA:44504"/>
        <dbReference type="Rhea" id="RHEA-COMP:9514"/>
        <dbReference type="Rhea" id="RHEA-COMP:9564"/>
        <dbReference type="ChEBI" id="CHEBI:17879"/>
        <dbReference type="ChEBI" id="CHEBI:33019"/>
        <dbReference type="ChEBI" id="CHEBI:58914"/>
        <dbReference type="ChEBI" id="CHEBI:78396"/>
        <dbReference type="EC" id="2.5.1.39"/>
    </reaction>
</comment>
<proteinExistence type="inferred from homology"/>
<dbReference type="InterPro" id="IPR030470">
    <property type="entry name" value="UbiA_prenylTrfase_CS"/>
</dbReference>
<comment type="similarity">
    <text evidence="3 9">Belongs to the UbiA prenyltransferase family.</text>
</comment>
<dbReference type="Pfam" id="PF01040">
    <property type="entry name" value="UbiA"/>
    <property type="match status" value="1"/>
</dbReference>
<keyword evidence="9" id="KW-0831">Ubiquinone biosynthesis</keyword>
<evidence type="ECO:0000256" key="8">
    <source>
        <dbReference type="ARBA" id="ARBA00023229"/>
    </source>
</evidence>
<keyword evidence="7 9" id="KW-0472">Membrane</keyword>
<protein>
    <recommendedName>
        <fullName evidence="9">4-hydroxybenzoate polyprenyltransferase, mitochondrial</fullName>
        <shortName evidence="9">4-HB polyprenyltransferase</shortName>
        <ecNumber evidence="9">2.5.1.39</ecNumber>
    </recommendedName>
    <alternativeName>
        <fullName evidence="9">Para-hydroxybenzoate--polyprenyltransferase</fullName>
        <shortName evidence="9">PHB:PPT</shortName>
        <shortName evidence="9">PHB:polyprenyltransferase</shortName>
    </alternativeName>
</protein>
<reference evidence="10 11" key="1">
    <citation type="submission" date="2024-08" db="EMBL/GenBank/DDBJ databases">
        <authorList>
            <person name="Cucini C."/>
            <person name="Frati F."/>
        </authorList>
    </citation>
    <scope>NUCLEOTIDE SEQUENCE [LARGE SCALE GENOMIC DNA]</scope>
</reference>
<feature type="transmembrane region" description="Helical" evidence="9">
    <location>
        <begin position="344"/>
        <end position="364"/>
    </location>
</feature>
<sequence length="454" mass="50327">MTTLSHQICLVLKPKIACRTVFSKSRLSGDFKASLGVSHGMKRGLGRISSTYVSDTRSGNINANRPGFCQSCHHENASITLRRRFPNYSDIGIREYASLPELKQDATQKLEKVGPVQLTLPQKFVKDFPPRFQPYLKLSRIDRPIGTWLLFWPSTWGLTVASGGLPDLKLLALFGAGAFVMRGAGCTVNDMWDRHIDPKVKRTSDRPLASRQLRMRHATVWLGAQLSVAFGILLHLNPSCFLISCGALGLVCLYPLAKRVTYWPQAVLGLTFNTGVLIGFAAANPTQTGFFDVPYLDVACLSLYFSGILWTLIYDTIYAHQDLKDDTLLGLGSTARRFGENTKLWLTGFSGLMMTSLATAGVYADLSWPYYLGLCGVSAHLLWQIQTLNIKDASNCGDRFTSNRHIGWLILLSILSSYWVKEREKQHGYPSKAIIDATDSLAVTKFTSIASNSI</sequence>
<keyword evidence="11" id="KW-1185">Reference proteome</keyword>
<dbReference type="InterPro" id="IPR044878">
    <property type="entry name" value="UbiA_sf"/>
</dbReference>
<dbReference type="HAMAP" id="MF_01635">
    <property type="entry name" value="UbiA"/>
    <property type="match status" value="1"/>
</dbReference>
<gene>
    <name evidence="10" type="ORF">ODALV1_LOCUS9248</name>
</gene>
<keyword evidence="5 9" id="KW-0812">Transmembrane</keyword>
<keyword evidence="4 9" id="KW-0808">Transferase</keyword>
<dbReference type="PROSITE" id="PS00943">
    <property type="entry name" value="UBIA"/>
    <property type="match status" value="1"/>
</dbReference>
<evidence type="ECO:0000313" key="11">
    <source>
        <dbReference type="Proteomes" id="UP001642540"/>
    </source>
</evidence>
<evidence type="ECO:0000256" key="3">
    <source>
        <dbReference type="ARBA" id="ARBA00005985"/>
    </source>
</evidence>
<evidence type="ECO:0000313" key="10">
    <source>
        <dbReference type="EMBL" id="CAL8096040.1"/>
    </source>
</evidence>
<comment type="caution">
    <text evidence="10">The sequence shown here is derived from an EMBL/GenBank/DDBJ whole genome shotgun (WGS) entry which is preliminary data.</text>
</comment>
<name>A0ABP1QBE5_9HEXA</name>